<feature type="domain" description="HTH lacI-type" evidence="4">
    <location>
        <begin position="5"/>
        <end position="59"/>
    </location>
</feature>
<dbReference type="PANTHER" id="PTHR30146">
    <property type="entry name" value="LACI-RELATED TRANSCRIPTIONAL REPRESSOR"/>
    <property type="match status" value="1"/>
</dbReference>
<dbReference type="Gene3D" id="3.40.50.2300">
    <property type="match status" value="2"/>
</dbReference>
<evidence type="ECO:0000313" key="6">
    <source>
        <dbReference type="Proteomes" id="UP000542742"/>
    </source>
</evidence>
<evidence type="ECO:0000256" key="1">
    <source>
        <dbReference type="ARBA" id="ARBA00023015"/>
    </source>
</evidence>
<dbReference type="InterPro" id="IPR010982">
    <property type="entry name" value="Lambda_DNA-bd_dom_sf"/>
</dbReference>
<dbReference type="InterPro" id="IPR028082">
    <property type="entry name" value="Peripla_BP_I"/>
</dbReference>
<dbReference type="EMBL" id="JACHMF010000001">
    <property type="protein sequence ID" value="MBB4690468.1"/>
    <property type="molecule type" value="Genomic_DNA"/>
</dbReference>
<dbReference type="CDD" id="cd01392">
    <property type="entry name" value="HTH_LacI"/>
    <property type="match status" value="1"/>
</dbReference>
<dbReference type="Pfam" id="PF13377">
    <property type="entry name" value="Peripla_BP_3"/>
    <property type="match status" value="1"/>
</dbReference>
<dbReference type="InterPro" id="IPR046335">
    <property type="entry name" value="LacI/GalR-like_sensor"/>
</dbReference>
<proteinExistence type="predicted"/>
<dbReference type="PROSITE" id="PS50932">
    <property type="entry name" value="HTH_LACI_2"/>
    <property type="match status" value="1"/>
</dbReference>
<keyword evidence="2 5" id="KW-0238">DNA-binding</keyword>
<dbReference type="PANTHER" id="PTHR30146:SF109">
    <property type="entry name" value="HTH-TYPE TRANSCRIPTIONAL REGULATOR GALS"/>
    <property type="match status" value="1"/>
</dbReference>
<dbReference type="Gene3D" id="1.10.260.40">
    <property type="entry name" value="lambda repressor-like DNA-binding domains"/>
    <property type="match status" value="1"/>
</dbReference>
<protein>
    <submittedName>
        <fullName evidence="5">DNA-binding LacI/PurR family transcriptional regulator</fullName>
    </submittedName>
</protein>
<keyword evidence="1" id="KW-0805">Transcription regulation</keyword>
<dbReference type="GO" id="GO:0003700">
    <property type="term" value="F:DNA-binding transcription factor activity"/>
    <property type="evidence" value="ECO:0007669"/>
    <property type="project" value="TreeGrafter"/>
</dbReference>
<evidence type="ECO:0000313" key="5">
    <source>
        <dbReference type="EMBL" id="MBB4690468.1"/>
    </source>
</evidence>
<dbReference type="SUPFAM" id="SSF47413">
    <property type="entry name" value="lambda repressor-like DNA-binding domains"/>
    <property type="match status" value="1"/>
</dbReference>
<dbReference type="Proteomes" id="UP000542742">
    <property type="component" value="Unassembled WGS sequence"/>
</dbReference>
<evidence type="ECO:0000256" key="3">
    <source>
        <dbReference type="ARBA" id="ARBA00023163"/>
    </source>
</evidence>
<reference evidence="5 6" key="1">
    <citation type="submission" date="2020-08" db="EMBL/GenBank/DDBJ databases">
        <title>Sequencing the genomes of 1000 actinobacteria strains.</title>
        <authorList>
            <person name="Klenk H.-P."/>
        </authorList>
    </citation>
    <scope>NUCLEOTIDE SEQUENCE [LARGE SCALE GENOMIC DNA]</scope>
    <source>
        <strain evidence="5 6">DSM 45518</strain>
    </source>
</reference>
<dbReference type="InterPro" id="IPR000843">
    <property type="entry name" value="HTH_LacI"/>
</dbReference>
<comment type="caution">
    <text evidence="5">The sequence shown here is derived from an EMBL/GenBank/DDBJ whole genome shotgun (WGS) entry which is preliminary data.</text>
</comment>
<evidence type="ECO:0000256" key="2">
    <source>
        <dbReference type="ARBA" id="ARBA00023125"/>
    </source>
</evidence>
<name>A0A7W7CNU1_9ACTN</name>
<gene>
    <name evidence="5" type="ORF">BKA14_000616</name>
</gene>
<organism evidence="5 6">
    <name type="scientific">Paractinoplanes abujensis</name>
    <dbReference type="NCBI Taxonomy" id="882441"/>
    <lineage>
        <taxon>Bacteria</taxon>
        <taxon>Bacillati</taxon>
        <taxon>Actinomycetota</taxon>
        <taxon>Actinomycetes</taxon>
        <taxon>Micromonosporales</taxon>
        <taxon>Micromonosporaceae</taxon>
        <taxon>Paractinoplanes</taxon>
    </lineage>
</organism>
<keyword evidence="3" id="KW-0804">Transcription</keyword>
<dbReference type="GO" id="GO:0000976">
    <property type="term" value="F:transcription cis-regulatory region binding"/>
    <property type="evidence" value="ECO:0007669"/>
    <property type="project" value="TreeGrafter"/>
</dbReference>
<evidence type="ECO:0000259" key="4">
    <source>
        <dbReference type="PROSITE" id="PS50932"/>
    </source>
</evidence>
<dbReference type="Pfam" id="PF00356">
    <property type="entry name" value="LacI"/>
    <property type="match status" value="1"/>
</dbReference>
<accession>A0A7W7CNU1</accession>
<dbReference type="SUPFAM" id="SSF53822">
    <property type="entry name" value="Periplasmic binding protein-like I"/>
    <property type="match status" value="1"/>
</dbReference>
<dbReference type="RefSeq" id="WP_184949425.1">
    <property type="nucleotide sequence ID" value="NZ_BOMC01000050.1"/>
</dbReference>
<dbReference type="SMART" id="SM00354">
    <property type="entry name" value="HTH_LACI"/>
    <property type="match status" value="1"/>
</dbReference>
<dbReference type="AlphaFoldDB" id="A0A7W7CNU1"/>
<sequence>MDQRPRLSDVAARVGVSPASVSLVLRGAPGPSAETRERVLAAAAELGYRADRTASLLARRRRHLLGVLLDVRNPFHAELVEEIQVEADEAGYEVVLSTLTRARDEARAVETLLDFRCEALILLGPDAPDAALGALATHVPCVVVGRMVRGLDVDVVRPADDVGVDAALDHLIGLGHARIAFVDGGRGAVASARRRGYRRAMRRAGLEAAVLPGDHTEEGGVRAGRLLAAAPDRPTAVVASNDRLAVGLMDALLRAGVGVPGDVSVVGYDDSSLARLAHIDLTSVNQDAPAQARNAVLAAVSRLDGGRTAASEIVLVPRLVVRGSTAENLMAAREPGPVASTAQGADGDE</sequence>
<dbReference type="CDD" id="cd06267">
    <property type="entry name" value="PBP1_LacI_sugar_binding-like"/>
    <property type="match status" value="1"/>
</dbReference>
<keyword evidence="6" id="KW-1185">Reference proteome</keyword>